<name>A0A8T8X411_ASPJA</name>
<dbReference type="AlphaFoldDB" id="A0A8T8X411"/>
<keyword evidence="1" id="KW-0812">Transmembrane</keyword>
<organism evidence="2 3">
    <name type="scientific">Aspergillus japonicus CBS 114.51</name>
    <dbReference type="NCBI Taxonomy" id="1448312"/>
    <lineage>
        <taxon>Eukaryota</taxon>
        <taxon>Fungi</taxon>
        <taxon>Dikarya</taxon>
        <taxon>Ascomycota</taxon>
        <taxon>Pezizomycotina</taxon>
        <taxon>Eurotiomycetes</taxon>
        <taxon>Eurotiomycetidae</taxon>
        <taxon>Eurotiales</taxon>
        <taxon>Aspergillaceae</taxon>
        <taxon>Aspergillus</taxon>
        <taxon>Aspergillus subgen. Circumdati</taxon>
    </lineage>
</organism>
<proteinExistence type="predicted"/>
<evidence type="ECO:0000256" key="1">
    <source>
        <dbReference type="SAM" id="Phobius"/>
    </source>
</evidence>
<keyword evidence="3" id="KW-1185">Reference proteome</keyword>
<dbReference type="GeneID" id="37175693"/>
<gene>
    <name evidence="2" type="ORF">BO86DRAFT_388962</name>
</gene>
<protein>
    <submittedName>
        <fullName evidence="2">Uncharacterized protein</fullName>
    </submittedName>
</protein>
<dbReference type="Proteomes" id="UP000249497">
    <property type="component" value="Unassembled WGS sequence"/>
</dbReference>
<accession>A0A8T8X411</accession>
<feature type="transmembrane region" description="Helical" evidence="1">
    <location>
        <begin position="6"/>
        <end position="23"/>
    </location>
</feature>
<evidence type="ECO:0000313" key="2">
    <source>
        <dbReference type="EMBL" id="RAH82249.1"/>
    </source>
</evidence>
<dbReference type="RefSeq" id="XP_025528143.1">
    <property type="nucleotide sequence ID" value="XM_025672001.1"/>
</dbReference>
<dbReference type="EMBL" id="KZ824790">
    <property type="protein sequence ID" value="RAH82249.1"/>
    <property type="molecule type" value="Genomic_DNA"/>
</dbReference>
<sequence>MDDNLALYKTILFFIWLAGAERNKFRTRRGEVYISSFAFAYEKGPPASQGYGVKMV</sequence>
<keyword evidence="1" id="KW-0472">Membrane</keyword>
<reference evidence="2 3" key="1">
    <citation type="submission" date="2018-02" db="EMBL/GenBank/DDBJ databases">
        <title>The genomes of Aspergillus section Nigri reveals drivers in fungal speciation.</title>
        <authorList>
            <consortium name="DOE Joint Genome Institute"/>
            <person name="Vesth T.C."/>
            <person name="Nybo J."/>
            <person name="Theobald S."/>
            <person name="Brandl J."/>
            <person name="Frisvad J.C."/>
            <person name="Nielsen K.F."/>
            <person name="Lyhne E.K."/>
            <person name="Kogle M.E."/>
            <person name="Kuo A."/>
            <person name="Riley R."/>
            <person name="Clum A."/>
            <person name="Nolan M."/>
            <person name="Lipzen A."/>
            <person name="Salamov A."/>
            <person name="Henrissat B."/>
            <person name="Wiebenga A."/>
            <person name="De vries R.P."/>
            <person name="Grigoriev I.V."/>
            <person name="Mortensen U.H."/>
            <person name="Andersen M.R."/>
            <person name="Baker S.E."/>
        </authorList>
    </citation>
    <scope>NUCLEOTIDE SEQUENCE [LARGE SCALE GENOMIC DNA]</scope>
    <source>
        <strain evidence="2 3">CBS 114.51</strain>
    </source>
</reference>
<keyword evidence="1" id="KW-1133">Transmembrane helix</keyword>
<evidence type="ECO:0000313" key="3">
    <source>
        <dbReference type="Proteomes" id="UP000249497"/>
    </source>
</evidence>